<dbReference type="EMBL" id="FNTJ01000001">
    <property type="protein sequence ID" value="SEB56044.1"/>
    <property type="molecule type" value="Genomic_DNA"/>
</dbReference>
<proteinExistence type="predicted"/>
<evidence type="ECO:0000256" key="2">
    <source>
        <dbReference type="ARBA" id="ARBA00022448"/>
    </source>
</evidence>
<dbReference type="GO" id="GO:0005886">
    <property type="term" value="C:plasma membrane"/>
    <property type="evidence" value="ECO:0007669"/>
    <property type="project" value="TreeGrafter"/>
</dbReference>
<dbReference type="PANTHER" id="PTHR30586:SF0">
    <property type="entry name" value="ION-TRANSLOCATING OXIDOREDUCTASE COMPLEX SUBUNIT E"/>
    <property type="match status" value="1"/>
</dbReference>
<dbReference type="GO" id="GO:0012505">
    <property type="term" value="C:endomembrane system"/>
    <property type="evidence" value="ECO:0007669"/>
    <property type="project" value="UniProtKB-SubCell"/>
</dbReference>
<dbReference type="Pfam" id="PF02508">
    <property type="entry name" value="Rnf-Nqr"/>
    <property type="match status" value="1"/>
</dbReference>
<keyword evidence="4 8" id="KW-0812">Transmembrane</keyword>
<organism evidence="9 10">
    <name type="scientific">Pseudomonas saponiphila</name>
    <dbReference type="NCBI Taxonomy" id="556534"/>
    <lineage>
        <taxon>Bacteria</taxon>
        <taxon>Pseudomonadati</taxon>
        <taxon>Pseudomonadota</taxon>
        <taxon>Gammaproteobacteria</taxon>
        <taxon>Pseudomonadales</taxon>
        <taxon>Pseudomonadaceae</taxon>
        <taxon>Pseudomonas</taxon>
    </lineage>
</organism>
<dbReference type="InterPro" id="IPR003667">
    <property type="entry name" value="NqrDE/RnfAE"/>
</dbReference>
<dbReference type="PANTHER" id="PTHR30586">
    <property type="entry name" value="ELECTRON TRANSPORT COMPLEX PROTEIN RNFE"/>
    <property type="match status" value="1"/>
</dbReference>
<evidence type="ECO:0000256" key="3">
    <source>
        <dbReference type="ARBA" id="ARBA00022519"/>
    </source>
</evidence>
<name>A0A1H4KBW7_9PSED</name>
<keyword evidence="10" id="KW-1185">Reference proteome</keyword>
<evidence type="ECO:0000256" key="6">
    <source>
        <dbReference type="ARBA" id="ARBA00022989"/>
    </source>
</evidence>
<reference evidence="10" key="1">
    <citation type="submission" date="2016-10" db="EMBL/GenBank/DDBJ databases">
        <authorList>
            <person name="Varghese N."/>
            <person name="Submissions S."/>
        </authorList>
    </citation>
    <scope>NUCLEOTIDE SEQUENCE [LARGE SCALE GENOMIC DNA]</scope>
    <source>
        <strain evidence="10">DSM 9751</strain>
    </source>
</reference>
<dbReference type="Proteomes" id="UP000198982">
    <property type="component" value="Unassembled WGS sequence"/>
</dbReference>
<feature type="transmembrane region" description="Helical" evidence="8">
    <location>
        <begin position="28"/>
        <end position="47"/>
    </location>
</feature>
<feature type="transmembrane region" description="Helical" evidence="8">
    <location>
        <begin position="59"/>
        <end position="80"/>
    </location>
</feature>
<dbReference type="PIRSF" id="PIRSF006102">
    <property type="entry name" value="NQR_DE"/>
    <property type="match status" value="1"/>
</dbReference>
<evidence type="ECO:0000256" key="8">
    <source>
        <dbReference type="SAM" id="Phobius"/>
    </source>
</evidence>
<keyword evidence="3" id="KW-0997">Cell inner membrane</keyword>
<keyword evidence="6 8" id="KW-1133">Transmembrane helix</keyword>
<keyword evidence="2" id="KW-0813">Transport</keyword>
<evidence type="ECO:0000256" key="1">
    <source>
        <dbReference type="ARBA" id="ARBA00004127"/>
    </source>
</evidence>
<feature type="transmembrane region" description="Helical" evidence="8">
    <location>
        <begin position="161"/>
        <end position="181"/>
    </location>
</feature>
<evidence type="ECO:0000313" key="10">
    <source>
        <dbReference type="Proteomes" id="UP000198982"/>
    </source>
</evidence>
<keyword evidence="7 8" id="KW-0472">Membrane</keyword>
<dbReference type="RefSeq" id="WP_092311022.1">
    <property type="nucleotide sequence ID" value="NZ_FNTJ01000001.1"/>
</dbReference>
<accession>A0A1H4KBW7</accession>
<protein>
    <submittedName>
        <fullName evidence="9">Electron transport complex protein RnfE</fullName>
    </submittedName>
</protein>
<gene>
    <name evidence="9" type="ORF">SAMN05216178_1211</name>
</gene>
<evidence type="ECO:0000256" key="7">
    <source>
        <dbReference type="ARBA" id="ARBA00023136"/>
    </source>
</evidence>
<keyword evidence="3" id="KW-1003">Cell membrane</keyword>
<evidence type="ECO:0000313" key="9">
    <source>
        <dbReference type="EMBL" id="SEB56044.1"/>
    </source>
</evidence>
<evidence type="ECO:0000256" key="5">
    <source>
        <dbReference type="ARBA" id="ARBA00022967"/>
    </source>
</evidence>
<sequence length="198" mass="21053">MNKPLTLPGLLMLTPLIGATDSWVKALGLALASGLLLSLFGAGMGLLRAQLQRQQQWFASLLLGASLGSCLWLALQALSYELHQQLSLYLGLLPLQCVMLEQAGFFQHRNRLRLAAGFCGALALLGALRELLGTGALGSHLGWLVGLSGDSTGWVLLPQGGLRLLTLVPGGFILLGLLLAAKRAWTASSPFNRQSSRK</sequence>
<evidence type="ECO:0000256" key="4">
    <source>
        <dbReference type="ARBA" id="ARBA00022692"/>
    </source>
</evidence>
<dbReference type="AlphaFoldDB" id="A0A1H4KBW7"/>
<keyword evidence="5" id="KW-1278">Translocase</keyword>
<comment type="subcellular location">
    <subcellularLocation>
        <location evidence="1">Endomembrane system</location>
        <topology evidence="1">Multi-pass membrane protein</topology>
    </subcellularLocation>
</comment>